<dbReference type="EMBL" id="QGTQ01000044">
    <property type="protein sequence ID" value="PWV90255.1"/>
    <property type="molecule type" value="Genomic_DNA"/>
</dbReference>
<comment type="caution">
    <text evidence="1">The sequence shown here is derived from an EMBL/GenBank/DDBJ whole genome shotgun (WGS) entry which is preliminary data.</text>
</comment>
<reference evidence="1 2" key="1">
    <citation type="submission" date="2018-05" db="EMBL/GenBank/DDBJ databases">
        <title>Genomic Encyclopedia of Type Strains, Phase III (KMG-III): the genomes of soil and plant-associated and newly described type strains.</title>
        <authorList>
            <person name="Whitman W."/>
        </authorList>
    </citation>
    <scope>NUCLEOTIDE SEQUENCE [LARGE SCALE GENOMIC DNA]</scope>
    <source>
        <strain evidence="1 2">CECT 5696</strain>
    </source>
</reference>
<evidence type="ECO:0000313" key="2">
    <source>
        <dbReference type="Proteomes" id="UP000246635"/>
    </source>
</evidence>
<proteinExistence type="predicted"/>
<sequence>MHLNTKKCCDHVFDVADIKPPLLRQPEVFQTVDPNLYGGNAQRFTEATCPQCEKDYYLWLKQEGQSWRILTISPRGPRQIMPRGEA</sequence>
<dbReference type="AlphaFoldDB" id="A0A2V2YDZ1"/>
<keyword evidence="2" id="KW-1185">Reference proteome</keyword>
<protein>
    <submittedName>
        <fullName evidence="1">Uncharacterized protein</fullName>
    </submittedName>
</protein>
<dbReference type="OrthoDB" id="9812708at2"/>
<organism evidence="1 2">
    <name type="scientific">Paenibacillus cellulosilyticus</name>
    <dbReference type="NCBI Taxonomy" id="375489"/>
    <lineage>
        <taxon>Bacteria</taxon>
        <taxon>Bacillati</taxon>
        <taxon>Bacillota</taxon>
        <taxon>Bacilli</taxon>
        <taxon>Bacillales</taxon>
        <taxon>Paenibacillaceae</taxon>
        <taxon>Paenibacillus</taxon>
    </lineage>
</organism>
<name>A0A2V2YDZ1_9BACL</name>
<dbReference type="RefSeq" id="WP_110047455.1">
    <property type="nucleotide sequence ID" value="NZ_CP054610.1"/>
</dbReference>
<evidence type="ECO:0000313" key="1">
    <source>
        <dbReference type="EMBL" id="PWV90255.1"/>
    </source>
</evidence>
<dbReference type="Proteomes" id="UP000246635">
    <property type="component" value="Unassembled WGS sequence"/>
</dbReference>
<accession>A0A2V2YDZ1</accession>
<gene>
    <name evidence="1" type="ORF">DFQ01_14431</name>
</gene>